<sequence>MAVSLTHLNGKPATAADLAPLAFAGYAHFTAMQVRDRAVRGLDLHLERLRRASEVLFGQHLSTSRVREYLRLAVDEGGPDASVACFVTSRPGEFMVDDTDPALDVLIKLTDPAQPPTGPMALDVVSHQRHLAGIKHVGEVAKTWYLRQARARGVDDAVFEDGTGRLSEATIWDLAFWDGETVIWPQADLLPGVTMQILTRQLAHLGVAQQTRDIRRADLTENLACVLMNSWTPAIAVSHLGDRQLADGTTFAHLLHEAYRNEPPTRP</sequence>
<keyword evidence="1" id="KW-0808">Transferase</keyword>
<dbReference type="InterPro" id="IPR001544">
    <property type="entry name" value="Aminotrans_IV"/>
</dbReference>
<proteinExistence type="predicted"/>
<dbReference type="GO" id="GO:0008483">
    <property type="term" value="F:transaminase activity"/>
    <property type="evidence" value="ECO:0007669"/>
    <property type="project" value="UniProtKB-KW"/>
</dbReference>
<dbReference type="SUPFAM" id="SSF56752">
    <property type="entry name" value="D-aminoacid aminotransferase-like PLP-dependent enzymes"/>
    <property type="match status" value="1"/>
</dbReference>
<dbReference type="AlphaFoldDB" id="A0A9X0I180"/>
<evidence type="ECO:0000313" key="1">
    <source>
        <dbReference type="EMBL" id="KUJ44872.1"/>
    </source>
</evidence>
<evidence type="ECO:0000313" key="2">
    <source>
        <dbReference type="Proteomes" id="UP000053246"/>
    </source>
</evidence>
<keyword evidence="1" id="KW-0032">Aminotransferase</keyword>
<name>A0A9X0I180_9ACTN</name>
<dbReference type="Proteomes" id="UP000053246">
    <property type="component" value="Unassembled WGS sequence"/>
</dbReference>
<dbReference type="Gene3D" id="3.20.10.10">
    <property type="entry name" value="D-amino Acid Aminotransferase, subunit A, domain 2"/>
    <property type="match status" value="1"/>
</dbReference>
<gene>
    <name evidence="1" type="ORF">ADL17_17185</name>
</gene>
<reference evidence="1 2" key="1">
    <citation type="submission" date="2015-10" db="EMBL/GenBank/DDBJ databases">
        <authorList>
            <person name="Ju K.-S."/>
            <person name="Doroghazi J.R."/>
            <person name="Metcalf W.W."/>
        </authorList>
    </citation>
    <scope>NUCLEOTIDE SEQUENCE [LARGE SCALE GENOMIC DNA]</scope>
    <source>
        <strain evidence="1 2">NRRL B-24793</strain>
    </source>
</reference>
<dbReference type="InterPro" id="IPR036038">
    <property type="entry name" value="Aminotransferase-like"/>
</dbReference>
<dbReference type="NCBIfam" id="NF006734">
    <property type="entry name" value="PRK09266.1"/>
    <property type="match status" value="1"/>
</dbReference>
<keyword evidence="2" id="KW-1185">Reference proteome</keyword>
<comment type="caution">
    <text evidence="1">The sequence shown here is derived from an EMBL/GenBank/DDBJ whole genome shotgun (WGS) entry which is preliminary data.</text>
</comment>
<dbReference type="EMBL" id="LMWI01000002">
    <property type="protein sequence ID" value="KUJ44872.1"/>
    <property type="molecule type" value="Genomic_DNA"/>
</dbReference>
<organism evidence="1 2">
    <name type="scientific">Micromonospora maris</name>
    <dbReference type="NCBI Taxonomy" id="1003110"/>
    <lineage>
        <taxon>Bacteria</taxon>
        <taxon>Bacillati</taxon>
        <taxon>Actinomycetota</taxon>
        <taxon>Actinomycetes</taxon>
        <taxon>Micromonosporales</taxon>
        <taxon>Micromonosporaceae</taxon>
        <taxon>Micromonospora</taxon>
    </lineage>
</organism>
<dbReference type="OMA" id="GYAHFTA"/>
<protein>
    <submittedName>
        <fullName evidence="1">Branched-chain amino acid aminotransferase</fullName>
    </submittedName>
</protein>
<accession>A0A9X0I180</accession>
<dbReference type="RefSeq" id="WP_013734151.1">
    <property type="nucleotide sequence ID" value="NZ_LMWI01000002.1"/>
</dbReference>
<dbReference type="InterPro" id="IPR043132">
    <property type="entry name" value="BCAT-like_C"/>
</dbReference>
<dbReference type="Pfam" id="PF01063">
    <property type="entry name" value="Aminotran_4"/>
    <property type="match status" value="1"/>
</dbReference>